<name>U1MMZ2_9EURY</name>
<evidence type="ECO:0000313" key="2">
    <source>
        <dbReference type="Proteomes" id="UP000030649"/>
    </source>
</evidence>
<reference evidence="1 2" key="1">
    <citation type="journal article" date="2013" name="PLoS ONE">
        <title>Assembly-driven community genomics of a hypersaline microbial ecosystem.</title>
        <authorList>
            <person name="Podell S."/>
            <person name="Ugalde J.A."/>
            <person name="Narasingarao P."/>
            <person name="Banfield J.F."/>
            <person name="Heidelberg K.B."/>
            <person name="Allen E.E."/>
        </authorList>
    </citation>
    <scope>NUCLEOTIDE SEQUENCE [LARGE SCALE GENOMIC DNA]</scope>
    <source>
        <strain evidence="2">J07HQW1</strain>
    </source>
</reference>
<dbReference type="Proteomes" id="UP000030649">
    <property type="component" value="Unassembled WGS sequence"/>
</dbReference>
<gene>
    <name evidence="1" type="ORF">J07HQW1_01196</name>
</gene>
<proteinExistence type="predicted"/>
<dbReference type="AlphaFoldDB" id="U1MMZ2"/>
<dbReference type="HOGENOM" id="CLU_152995_0_0_2"/>
<accession>U1MMZ2</accession>
<evidence type="ECO:0000313" key="1">
    <source>
        <dbReference type="EMBL" id="ERG91164.1"/>
    </source>
</evidence>
<dbReference type="STRING" id="1238424.J07HQW1_01196"/>
<sequence>MNHVPDAAVDAIDEFGKSRLFGNPKQVNEQLRDDLSIRIRLIENMSTPRDNMSVDMNEESRHKQTHWSQKSNDYSVHCRYETVHTHAPQTLRDRGSFMTTIVDAIDSRLQSWGIDPPEAYTHTHTVDGTHWYEGQLEPR</sequence>
<organism evidence="1 2">
    <name type="scientific">Haloquadratum walsbyi J07HQW1</name>
    <dbReference type="NCBI Taxonomy" id="1238424"/>
    <lineage>
        <taxon>Archaea</taxon>
        <taxon>Methanobacteriati</taxon>
        <taxon>Methanobacteriota</taxon>
        <taxon>Stenosarchaea group</taxon>
        <taxon>Halobacteria</taxon>
        <taxon>Halobacteriales</taxon>
        <taxon>Haloferacaceae</taxon>
        <taxon>Haloquadratum</taxon>
    </lineage>
</organism>
<dbReference type="EMBL" id="KE356560">
    <property type="protein sequence ID" value="ERG91164.1"/>
    <property type="molecule type" value="Genomic_DNA"/>
</dbReference>
<protein>
    <submittedName>
        <fullName evidence="1">Uncharacterized protein</fullName>
    </submittedName>
</protein>